<reference evidence="11 12" key="1">
    <citation type="submission" date="2016-02" db="EMBL/GenBank/DDBJ databases">
        <authorList>
            <person name="Wen L."/>
            <person name="He K."/>
            <person name="Yang H."/>
        </authorList>
    </citation>
    <scope>NUCLEOTIDE SEQUENCE [LARGE SCALE GENOMIC DNA]</scope>
    <source>
        <strain evidence="11 12">CV41</strain>
    </source>
</reference>
<dbReference type="Pfam" id="PF01618">
    <property type="entry name" value="MotA_ExbB"/>
    <property type="match status" value="1"/>
</dbReference>
<gene>
    <name evidence="11" type="ORF">AXK12_08015</name>
</gene>
<evidence type="ECO:0000256" key="5">
    <source>
        <dbReference type="ARBA" id="ARBA00022927"/>
    </source>
</evidence>
<keyword evidence="7 9" id="KW-0472">Membrane</keyword>
<evidence type="ECO:0000313" key="11">
    <source>
        <dbReference type="EMBL" id="KXU34036.1"/>
    </source>
</evidence>
<protein>
    <submittedName>
        <fullName evidence="11">Flagellar motor protein MotA</fullName>
    </submittedName>
</protein>
<dbReference type="InterPro" id="IPR050790">
    <property type="entry name" value="ExbB/TolQ_transport"/>
</dbReference>
<keyword evidence="12" id="KW-1185">Reference proteome</keyword>
<sequence>MPEFALAHWAAPVPLAAINIVQVFLQSDIVGQVITVCLCISSLVTWTVMFGKRSEMKRMGELNAAFEARLRDERSLLDLPESFRQRRVIPYGDLFADAVESYWRADAISRERGDPDPRARIEHAENALQRALSRQTLRYESSMIFLASIVTGAPFLGLLGTVWGVMESFSSVSTQQTASIQALAPGISSALMTTVAGLLVAIPSLFGYNYILAHTKKLITELENFASSLADRIELESK</sequence>
<organism evidence="11 12">
    <name type="scientific">Cephaloticoccus capnophilus</name>
    <dbReference type="NCBI Taxonomy" id="1548208"/>
    <lineage>
        <taxon>Bacteria</taxon>
        <taxon>Pseudomonadati</taxon>
        <taxon>Verrucomicrobiota</taxon>
        <taxon>Opitutia</taxon>
        <taxon>Opitutales</taxon>
        <taxon>Opitutaceae</taxon>
        <taxon>Cephaloticoccus</taxon>
    </lineage>
</organism>
<evidence type="ECO:0000256" key="1">
    <source>
        <dbReference type="ARBA" id="ARBA00004651"/>
    </source>
</evidence>
<dbReference type="InterPro" id="IPR002898">
    <property type="entry name" value="MotA_ExbB_proton_chnl"/>
</dbReference>
<evidence type="ECO:0000259" key="10">
    <source>
        <dbReference type="Pfam" id="PF01618"/>
    </source>
</evidence>
<keyword evidence="6 9" id="KW-1133">Transmembrane helix</keyword>
<evidence type="ECO:0000256" key="8">
    <source>
        <dbReference type="RuleBase" id="RU004057"/>
    </source>
</evidence>
<keyword evidence="11" id="KW-0966">Cell projection</keyword>
<dbReference type="PANTHER" id="PTHR30625">
    <property type="entry name" value="PROTEIN TOLQ"/>
    <property type="match status" value="1"/>
</dbReference>
<evidence type="ECO:0000256" key="3">
    <source>
        <dbReference type="ARBA" id="ARBA00022475"/>
    </source>
</evidence>
<keyword evidence="4 9" id="KW-0812">Transmembrane</keyword>
<dbReference type="STRING" id="1548208.AXK12_08015"/>
<keyword evidence="3" id="KW-1003">Cell membrane</keyword>
<evidence type="ECO:0000256" key="7">
    <source>
        <dbReference type="ARBA" id="ARBA00023136"/>
    </source>
</evidence>
<keyword evidence="5 8" id="KW-0653">Protein transport</keyword>
<feature type="transmembrane region" description="Helical" evidence="9">
    <location>
        <begin position="29"/>
        <end position="49"/>
    </location>
</feature>
<comment type="similarity">
    <text evidence="8">Belongs to the exbB/tolQ family.</text>
</comment>
<evidence type="ECO:0000313" key="12">
    <source>
        <dbReference type="Proteomes" id="UP000071392"/>
    </source>
</evidence>
<dbReference type="Proteomes" id="UP000071392">
    <property type="component" value="Unassembled WGS sequence"/>
</dbReference>
<evidence type="ECO:0000256" key="6">
    <source>
        <dbReference type="ARBA" id="ARBA00022989"/>
    </source>
</evidence>
<evidence type="ECO:0000256" key="9">
    <source>
        <dbReference type="SAM" id="Phobius"/>
    </source>
</evidence>
<dbReference type="GO" id="GO:0017038">
    <property type="term" value="P:protein import"/>
    <property type="evidence" value="ECO:0007669"/>
    <property type="project" value="TreeGrafter"/>
</dbReference>
<proteinExistence type="inferred from homology"/>
<keyword evidence="11" id="KW-0282">Flagellum</keyword>
<dbReference type="RefSeq" id="WP_068713346.1">
    <property type="nucleotide sequence ID" value="NZ_LSZP01000062.1"/>
</dbReference>
<comment type="subcellular location">
    <subcellularLocation>
        <location evidence="1">Cell membrane</location>
        <topology evidence="1">Multi-pass membrane protein</topology>
    </subcellularLocation>
    <subcellularLocation>
        <location evidence="8">Membrane</location>
        <topology evidence="8">Multi-pass membrane protein</topology>
    </subcellularLocation>
</comment>
<dbReference type="GO" id="GO:0005886">
    <property type="term" value="C:plasma membrane"/>
    <property type="evidence" value="ECO:0007669"/>
    <property type="project" value="UniProtKB-SubCell"/>
</dbReference>
<dbReference type="EMBL" id="LSZP01000062">
    <property type="protein sequence ID" value="KXU34036.1"/>
    <property type="molecule type" value="Genomic_DNA"/>
</dbReference>
<name>A0A139SHL7_9BACT</name>
<accession>A0A139SHL7</accession>
<dbReference type="AlphaFoldDB" id="A0A139SHL7"/>
<comment type="caution">
    <text evidence="11">The sequence shown here is derived from an EMBL/GenBank/DDBJ whole genome shotgun (WGS) entry which is preliminary data.</text>
</comment>
<feature type="transmembrane region" description="Helical" evidence="9">
    <location>
        <begin position="186"/>
        <end position="208"/>
    </location>
</feature>
<dbReference type="PANTHER" id="PTHR30625:SF15">
    <property type="entry name" value="BIOPOLYMER TRANSPORT PROTEIN EXBB"/>
    <property type="match status" value="1"/>
</dbReference>
<keyword evidence="11" id="KW-0969">Cilium</keyword>
<feature type="domain" description="MotA/TolQ/ExbB proton channel" evidence="10">
    <location>
        <begin position="117"/>
        <end position="223"/>
    </location>
</feature>
<keyword evidence="2 8" id="KW-0813">Transport</keyword>
<feature type="transmembrane region" description="Helical" evidence="9">
    <location>
        <begin position="143"/>
        <end position="166"/>
    </location>
</feature>
<evidence type="ECO:0000256" key="4">
    <source>
        <dbReference type="ARBA" id="ARBA00022692"/>
    </source>
</evidence>
<dbReference type="OrthoDB" id="9805133at2"/>
<evidence type="ECO:0000256" key="2">
    <source>
        <dbReference type="ARBA" id="ARBA00022448"/>
    </source>
</evidence>